<evidence type="ECO:0000256" key="4">
    <source>
        <dbReference type="ARBA" id="ARBA00022598"/>
    </source>
</evidence>
<dbReference type="GO" id="GO:0006429">
    <property type="term" value="P:leucyl-tRNA aminoacylation"/>
    <property type="evidence" value="ECO:0007669"/>
    <property type="project" value="InterPro"/>
</dbReference>
<dbReference type="GO" id="GO:0032543">
    <property type="term" value="P:mitochondrial translation"/>
    <property type="evidence" value="ECO:0007669"/>
    <property type="project" value="TreeGrafter"/>
</dbReference>
<dbReference type="InterPro" id="IPR009080">
    <property type="entry name" value="tRNAsynth_Ia_anticodon-bd"/>
</dbReference>
<gene>
    <name evidence="14" type="ORF">PUN28_018905</name>
</gene>
<dbReference type="Gene3D" id="1.10.730.10">
    <property type="entry name" value="Isoleucyl-tRNA Synthetase, Domain 1"/>
    <property type="match status" value="1"/>
</dbReference>
<dbReference type="InterPro" id="IPR002302">
    <property type="entry name" value="Leu-tRNA-ligase"/>
</dbReference>
<evidence type="ECO:0000256" key="5">
    <source>
        <dbReference type="ARBA" id="ARBA00022741"/>
    </source>
</evidence>
<comment type="similarity">
    <text evidence="2 11">Belongs to the class-I aminoacyl-tRNA synthetase family.</text>
</comment>
<dbReference type="InterPro" id="IPR002300">
    <property type="entry name" value="aa-tRNA-synth_Ia"/>
</dbReference>
<keyword evidence="6 11" id="KW-0067">ATP-binding</keyword>
<comment type="catalytic activity">
    <reaction evidence="10">
        <text>tRNA(Leu) + L-leucine + ATP = L-leucyl-tRNA(Leu) + AMP + diphosphate</text>
        <dbReference type="Rhea" id="RHEA:11688"/>
        <dbReference type="Rhea" id="RHEA-COMP:9613"/>
        <dbReference type="Rhea" id="RHEA-COMP:9622"/>
        <dbReference type="ChEBI" id="CHEBI:30616"/>
        <dbReference type="ChEBI" id="CHEBI:33019"/>
        <dbReference type="ChEBI" id="CHEBI:57427"/>
        <dbReference type="ChEBI" id="CHEBI:78442"/>
        <dbReference type="ChEBI" id="CHEBI:78494"/>
        <dbReference type="ChEBI" id="CHEBI:456215"/>
        <dbReference type="EC" id="6.1.1.4"/>
    </reaction>
</comment>
<dbReference type="PRINTS" id="PR00985">
    <property type="entry name" value="TRNASYNTHLEU"/>
</dbReference>
<keyword evidence="4 11" id="KW-0436">Ligase</keyword>
<dbReference type="GO" id="GO:0004823">
    <property type="term" value="F:leucine-tRNA ligase activity"/>
    <property type="evidence" value="ECO:0007669"/>
    <property type="project" value="UniProtKB-EC"/>
</dbReference>
<dbReference type="AlphaFoldDB" id="A0AAW2EIE9"/>
<dbReference type="InterPro" id="IPR013155">
    <property type="entry name" value="M/V/L/I-tRNA-synth_anticd-bd"/>
</dbReference>
<dbReference type="SUPFAM" id="SSF52374">
    <property type="entry name" value="Nucleotidylyl transferase"/>
    <property type="match status" value="1"/>
</dbReference>
<dbReference type="PANTHER" id="PTHR43740:SF2">
    <property type="entry name" value="LEUCINE--TRNA LIGASE, MITOCHONDRIAL"/>
    <property type="match status" value="1"/>
</dbReference>
<keyword evidence="5 11" id="KW-0547">Nucleotide-binding</keyword>
<dbReference type="PROSITE" id="PS00178">
    <property type="entry name" value="AA_TRNA_LIGASE_I"/>
    <property type="match status" value="1"/>
</dbReference>
<keyword evidence="8 11" id="KW-0030">Aminoacyl-tRNA synthetase</keyword>
<dbReference type="GO" id="GO:0005759">
    <property type="term" value="C:mitochondrial matrix"/>
    <property type="evidence" value="ECO:0007669"/>
    <property type="project" value="UniProtKB-SubCell"/>
</dbReference>
<evidence type="ECO:0000313" key="15">
    <source>
        <dbReference type="Proteomes" id="UP001430953"/>
    </source>
</evidence>
<evidence type="ECO:0000256" key="2">
    <source>
        <dbReference type="ARBA" id="ARBA00005594"/>
    </source>
</evidence>
<evidence type="ECO:0000259" key="13">
    <source>
        <dbReference type="Pfam" id="PF08264"/>
    </source>
</evidence>
<dbReference type="FunFam" id="3.40.50.620:FF:000003">
    <property type="entry name" value="Leucine--tRNA ligase"/>
    <property type="match status" value="1"/>
</dbReference>
<dbReference type="CDD" id="cd00812">
    <property type="entry name" value="LeuRS_core"/>
    <property type="match status" value="1"/>
</dbReference>
<accession>A0AAW2EIE9</accession>
<dbReference type="FunFam" id="1.10.730.10:FF:000002">
    <property type="entry name" value="Leucine--tRNA ligase"/>
    <property type="match status" value="1"/>
</dbReference>
<dbReference type="PANTHER" id="PTHR43740">
    <property type="entry name" value="LEUCYL-TRNA SYNTHETASE"/>
    <property type="match status" value="1"/>
</dbReference>
<sequence length="900" mass="105025">MWNARTVSSRFVYRRKMAFTMQCAPHSLKLMSRCKTRRLLNNFFHQSFQLSSTNAPLSSSFPDICSSDMKKEMEKYWRDKVNLYDLNANAKDKFYVLSMFPYPSGALHMGHVRVYTISDTVARFYRLKGKNVIHPMGWDAFGLPAENAAIERETDPAVWTSKNIMTMRDQLKMLNYYFDWDREFATCDPDYYKWTQELFLKLFDKGLAYQKEAYVNWDPVDQTVLAEEQINTNRRSWRSGALVEQKLLKQWFIRTTAFAKSLLEGLDDPTLKEWRDIIKLQKHWIGDCNGISIDFKLISEIPDFPKILNIWFDMPEFVEYAKFVAISPQSVLNRKEYTYDIDVGIKGLNAKVINPFSGKELPIFITDKVIYPPWRDTRLGIPSASMDDLKFSELVGIPFSRHSIRSYEQQQQKLSEIIQKAKEWEIGGYPVSSRLRDWLISRQRYWGTPIPIIHCINCGAQPVPRDQLPVTLPKMTHLGSKKKFSIHDAKDWLQTKCPKCGGEATREADTMDTFVDSSWYFLRFIDPKNTQEMFSVKKVQTDFPVDLYVGGKEHAVLHLYFARFMSHFLHSEGLLPCREPFRQLLVQGVVMGKTYQVISTGKYVPESETIMEGNECKTKSGELVSSHWEKMSKSKYNGVDPFNLLNKYGIDATRLLILGDVAPTSTRNWSEKTITGINNWQNRLWKLIKLFKDEREKISIEELKSEPTDSKYIEDNAYMFDSRNYFLKNVTFNIVESQQLSVAISRMQGLTNSLQKVGIECKRKSREYERALAVQIIMLAPFAPHFASELWAIFCSIKHHLISDTEVDLNKCLFEQKWPDIDMDYNLVLHVYVNKRDFLKMKIPRCKLDLMTADTVLEYVILNPYYQKYSYNKNIVAVNFQSKKGCDASLYITMEKQKED</sequence>
<keyword evidence="7 11" id="KW-0648">Protein biosynthesis</keyword>
<dbReference type="Pfam" id="PF00133">
    <property type="entry name" value="tRNA-synt_1"/>
    <property type="match status" value="2"/>
</dbReference>
<dbReference type="FunFam" id="3.40.50.620:FF:000100">
    <property type="entry name" value="probable leucine--tRNA ligase, mitochondrial"/>
    <property type="match status" value="1"/>
</dbReference>
<dbReference type="EMBL" id="JADYXP020000024">
    <property type="protein sequence ID" value="KAL0101397.1"/>
    <property type="molecule type" value="Genomic_DNA"/>
</dbReference>
<feature type="domain" description="Aminoacyl-tRNA synthetase class Ia" evidence="12">
    <location>
        <begin position="434"/>
        <end position="599"/>
    </location>
</feature>
<feature type="domain" description="Aminoacyl-tRNA synthetase class Ia" evidence="12">
    <location>
        <begin position="76"/>
        <end position="272"/>
    </location>
</feature>
<evidence type="ECO:0000256" key="7">
    <source>
        <dbReference type="ARBA" id="ARBA00022917"/>
    </source>
</evidence>
<dbReference type="Gene3D" id="3.40.50.620">
    <property type="entry name" value="HUPs"/>
    <property type="match status" value="2"/>
</dbReference>
<protein>
    <recommendedName>
        <fullName evidence="3">leucine--tRNA ligase</fullName>
        <ecNumber evidence="3">6.1.1.4</ecNumber>
    </recommendedName>
    <alternativeName>
        <fullName evidence="9">Leucyl-tRNA synthetase</fullName>
    </alternativeName>
</protein>
<evidence type="ECO:0000256" key="1">
    <source>
        <dbReference type="ARBA" id="ARBA00004305"/>
    </source>
</evidence>
<proteinExistence type="inferred from homology"/>
<evidence type="ECO:0000256" key="11">
    <source>
        <dbReference type="RuleBase" id="RU363035"/>
    </source>
</evidence>
<dbReference type="GO" id="GO:0005524">
    <property type="term" value="F:ATP binding"/>
    <property type="evidence" value="ECO:0007669"/>
    <property type="project" value="UniProtKB-KW"/>
</dbReference>
<dbReference type="Proteomes" id="UP001430953">
    <property type="component" value="Unassembled WGS sequence"/>
</dbReference>
<evidence type="ECO:0000256" key="3">
    <source>
        <dbReference type="ARBA" id="ARBA00013164"/>
    </source>
</evidence>
<dbReference type="Pfam" id="PF08264">
    <property type="entry name" value="Anticodon_1"/>
    <property type="match status" value="1"/>
</dbReference>
<evidence type="ECO:0000256" key="9">
    <source>
        <dbReference type="ARBA" id="ARBA00030520"/>
    </source>
</evidence>
<name>A0AAW2EIE9_9HYME</name>
<evidence type="ECO:0000256" key="8">
    <source>
        <dbReference type="ARBA" id="ARBA00023146"/>
    </source>
</evidence>
<reference evidence="14 15" key="1">
    <citation type="submission" date="2023-03" db="EMBL/GenBank/DDBJ databases">
        <title>High recombination rates correlate with genetic variation in Cardiocondyla obscurior ants.</title>
        <authorList>
            <person name="Errbii M."/>
        </authorList>
    </citation>
    <scope>NUCLEOTIDE SEQUENCE [LARGE SCALE GENOMIC DNA]</scope>
    <source>
        <strain evidence="14">Alpha-2009</strain>
        <tissue evidence="14">Whole body</tissue>
    </source>
</reference>
<feature type="domain" description="Methionyl/Valyl/Leucyl/Isoleucyl-tRNA synthetase anticodon-binding" evidence="13">
    <location>
        <begin position="724"/>
        <end position="823"/>
    </location>
</feature>
<comment type="subcellular location">
    <subcellularLocation>
        <location evidence="1">Mitochondrion matrix</location>
    </subcellularLocation>
</comment>
<evidence type="ECO:0000259" key="12">
    <source>
        <dbReference type="Pfam" id="PF00133"/>
    </source>
</evidence>
<evidence type="ECO:0000313" key="14">
    <source>
        <dbReference type="EMBL" id="KAL0101397.1"/>
    </source>
</evidence>
<dbReference type="SUPFAM" id="SSF47323">
    <property type="entry name" value="Anticodon-binding domain of a subclass of class I aminoacyl-tRNA synthetases"/>
    <property type="match status" value="1"/>
</dbReference>
<comment type="caution">
    <text evidence="14">The sequence shown here is derived from an EMBL/GenBank/DDBJ whole genome shotgun (WGS) entry which is preliminary data.</text>
</comment>
<evidence type="ECO:0000256" key="10">
    <source>
        <dbReference type="ARBA" id="ARBA00047469"/>
    </source>
</evidence>
<evidence type="ECO:0000256" key="6">
    <source>
        <dbReference type="ARBA" id="ARBA00022840"/>
    </source>
</evidence>
<dbReference type="EC" id="6.1.1.4" evidence="3"/>
<organism evidence="14 15">
    <name type="scientific">Cardiocondyla obscurior</name>
    <dbReference type="NCBI Taxonomy" id="286306"/>
    <lineage>
        <taxon>Eukaryota</taxon>
        <taxon>Metazoa</taxon>
        <taxon>Ecdysozoa</taxon>
        <taxon>Arthropoda</taxon>
        <taxon>Hexapoda</taxon>
        <taxon>Insecta</taxon>
        <taxon>Pterygota</taxon>
        <taxon>Neoptera</taxon>
        <taxon>Endopterygota</taxon>
        <taxon>Hymenoptera</taxon>
        <taxon>Apocrita</taxon>
        <taxon>Aculeata</taxon>
        <taxon>Formicoidea</taxon>
        <taxon>Formicidae</taxon>
        <taxon>Myrmicinae</taxon>
        <taxon>Cardiocondyla</taxon>
    </lineage>
</organism>
<dbReference type="InterPro" id="IPR001412">
    <property type="entry name" value="aa-tRNA-synth_I_CS"/>
</dbReference>
<keyword evidence="15" id="KW-1185">Reference proteome</keyword>
<dbReference type="InterPro" id="IPR014729">
    <property type="entry name" value="Rossmann-like_a/b/a_fold"/>
</dbReference>